<evidence type="ECO:0000313" key="3">
    <source>
        <dbReference type="Proteomes" id="UP000523431"/>
    </source>
</evidence>
<evidence type="ECO:0000313" key="2">
    <source>
        <dbReference type="EMBL" id="MBB4536918.1"/>
    </source>
</evidence>
<dbReference type="EMBL" id="JACIHU010000007">
    <property type="protein sequence ID" value="MBB4480832.1"/>
    <property type="molecule type" value="Genomic_DNA"/>
</dbReference>
<dbReference type="RefSeq" id="WP_183842364.1">
    <property type="nucleotide sequence ID" value="NZ_JACIHU010000007.1"/>
</dbReference>
<dbReference type="AlphaFoldDB" id="A0A7W6VCV9"/>
<organism evidence="1 4">
    <name type="scientific">Rhizobium etli</name>
    <dbReference type="NCBI Taxonomy" id="29449"/>
    <lineage>
        <taxon>Bacteria</taxon>
        <taxon>Pseudomonadati</taxon>
        <taxon>Pseudomonadota</taxon>
        <taxon>Alphaproteobacteria</taxon>
        <taxon>Hyphomicrobiales</taxon>
        <taxon>Rhizobiaceae</taxon>
        <taxon>Rhizobium/Agrobacterium group</taxon>
        <taxon>Rhizobium</taxon>
    </lineage>
</organism>
<name>A0A7W6VCV9_RHIET</name>
<accession>A0A7W6VCV9</accession>
<evidence type="ECO:0000313" key="1">
    <source>
        <dbReference type="EMBL" id="MBB4480832.1"/>
    </source>
</evidence>
<dbReference type="NCBIfam" id="TIGR04255">
    <property type="entry name" value="sporadTIGR04255"/>
    <property type="match status" value="1"/>
</dbReference>
<reference evidence="3 4" key="1">
    <citation type="submission" date="2020-08" db="EMBL/GenBank/DDBJ databases">
        <title>Genomic Encyclopedia of Type Strains, Phase IV (KMG-V): Genome sequencing to study the core and pangenomes of soil and plant-associated prokaryotes.</title>
        <authorList>
            <person name="Whitman W."/>
        </authorList>
    </citation>
    <scope>NUCLEOTIDE SEQUENCE [LARGE SCALE GENOMIC DNA]</scope>
    <source>
        <strain evidence="1 4">SEMIA 471</strain>
        <strain evidence="2 3">SEMIA 489</strain>
    </source>
</reference>
<proteinExistence type="predicted"/>
<sequence>MKFPDTPRVEYAQNPLAEVICQLRFPRQFAVEGALPVDLQKLLARDFPLVEKRFNFEVAISETEEPSRPARRTAYDFSSRKRDLTISLAADFVAVTSREYRNWSAFSTTVRTAWEAVRATYGVNLITRVGLRYRNIIERERLGLADVPWNELIRSELLGFLASGLDGAALAAEASTSHLFRIDDGSLALQSSLVHSSDQTKSALLIDSDFYLEDTIDGEQNVYMDILSRYNIEAGRLFRWSIKDRLRERLLASTD</sequence>
<dbReference type="Proteomes" id="UP000523431">
    <property type="component" value="Unassembled WGS sequence"/>
</dbReference>
<dbReference type="Proteomes" id="UP000557344">
    <property type="component" value="Unassembled WGS sequence"/>
</dbReference>
<dbReference type="InterPro" id="IPR026349">
    <property type="entry name" value="CHP04255"/>
</dbReference>
<protein>
    <submittedName>
        <fullName evidence="1">Uncharacterized protein (TIGR04255 family)</fullName>
    </submittedName>
</protein>
<evidence type="ECO:0000313" key="4">
    <source>
        <dbReference type="Proteomes" id="UP000557344"/>
    </source>
</evidence>
<dbReference type="EMBL" id="JACIID010000007">
    <property type="protein sequence ID" value="MBB4536918.1"/>
    <property type="molecule type" value="Genomic_DNA"/>
</dbReference>
<comment type="caution">
    <text evidence="1">The sequence shown here is derived from an EMBL/GenBank/DDBJ whole genome shotgun (WGS) entry which is preliminary data.</text>
</comment>
<gene>
    <name evidence="1" type="ORF">GGE46_003421</name>
    <name evidence="2" type="ORF">GGE57_003675</name>
</gene>